<accession>A0A9R1XTP7</accession>
<reference evidence="2 3" key="1">
    <citation type="journal article" date="2017" name="Nat. Commun.">
        <title>Genome assembly with in vitro proximity ligation data and whole-genome triplication in lettuce.</title>
        <authorList>
            <person name="Reyes-Chin-Wo S."/>
            <person name="Wang Z."/>
            <person name="Yang X."/>
            <person name="Kozik A."/>
            <person name="Arikit S."/>
            <person name="Song C."/>
            <person name="Xia L."/>
            <person name="Froenicke L."/>
            <person name="Lavelle D.O."/>
            <person name="Truco M.J."/>
            <person name="Xia R."/>
            <person name="Zhu S."/>
            <person name="Xu C."/>
            <person name="Xu H."/>
            <person name="Xu X."/>
            <person name="Cox K."/>
            <person name="Korf I."/>
            <person name="Meyers B.C."/>
            <person name="Michelmore R.W."/>
        </authorList>
    </citation>
    <scope>NUCLEOTIDE SEQUENCE [LARGE SCALE GENOMIC DNA]</scope>
    <source>
        <strain evidence="3">cv. Salinas</strain>
        <tissue evidence="2">Seedlings</tissue>
    </source>
</reference>
<dbReference type="Gramene" id="rna-gnl|WGS:NBSK|LSAT_1X2840_mrna">
    <property type="protein sequence ID" value="cds-PLY86631.1"/>
    <property type="gene ID" value="gene-LSAT_1X2840"/>
</dbReference>
<gene>
    <name evidence="2" type="ORF">LSAT_V11C100001410</name>
</gene>
<sequence length="215" mass="24336">MATTLVLGYGKMMSSIEYLQRLPITRLVITKKLAAIGLQPQKPHLVGGTLITSSSQLDRRAFLVHSVKPGNHHRPPPPTGDSSSSWQQWIFRIITTVIVPFFSRKWSNLLKFKDEVDTVVEETEKILEYVEEVAETVDKVAKEVADHLPDGGKWRNAALFVEDVAEEVAREAQLVEDFLHNVEEIEQEVELLGESVKDQTKNFHQDPNSSTQKIH</sequence>
<evidence type="ECO:0000256" key="1">
    <source>
        <dbReference type="SAM" id="Coils"/>
    </source>
</evidence>
<name>A0A9R1XTP7_LACSA</name>
<comment type="caution">
    <text evidence="2">The sequence shown here is derived from an EMBL/GenBank/DDBJ whole genome shotgun (WGS) entry which is preliminary data.</text>
</comment>
<dbReference type="PANTHER" id="PTHR33735:SF14">
    <property type="entry name" value="PHAGE CAPSID SCAFFOLDING PROTEIN (GPO) SERINE PEPTIDASE"/>
    <property type="match status" value="1"/>
</dbReference>
<dbReference type="PANTHER" id="PTHR33735">
    <property type="entry name" value="EXPRESSED PROTEIN"/>
    <property type="match status" value="1"/>
</dbReference>
<dbReference type="OrthoDB" id="1927611at2759"/>
<feature type="coiled-coil region" evidence="1">
    <location>
        <begin position="168"/>
        <end position="202"/>
    </location>
</feature>
<dbReference type="EMBL" id="NBSK02000001">
    <property type="protein sequence ID" value="KAJ0227095.1"/>
    <property type="molecule type" value="Genomic_DNA"/>
</dbReference>
<organism evidence="2 3">
    <name type="scientific">Lactuca sativa</name>
    <name type="common">Garden lettuce</name>
    <dbReference type="NCBI Taxonomy" id="4236"/>
    <lineage>
        <taxon>Eukaryota</taxon>
        <taxon>Viridiplantae</taxon>
        <taxon>Streptophyta</taxon>
        <taxon>Embryophyta</taxon>
        <taxon>Tracheophyta</taxon>
        <taxon>Spermatophyta</taxon>
        <taxon>Magnoliopsida</taxon>
        <taxon>eudicotyledons</taxon>
        <taxon>Gunneridae</taxon>
        <taxon>Pentapetalae</taxon>
        <taxon>asterids</taxon>
        <taxon>campanulids</taxon>
        <taxon>Asterales</taxon>
        <taxon>Asteraceae</taxon>
        <taxon>Cichorioideae</taxon>
        <taxon>Cichorieae</taxon>
        <taxon>Lactucinae</taxon>
        <taxon>Lactuca</taxon>
    </lineage>
</organism>
<dbReference type="SUPFAM" id="SSF75708">
    <property type="entry name" value="Chemotaxis phosphatase CheZ"/>
    <property type="match status" value="1"/>
</dbReference>
<evidence type="ECO:0000313" key="3">
    <source>
        <dbReference type="Proteomes" id="UP000235145"/>
    </source>
</evidence>
<protein>
    <submittedName>
        <fullName evidence="2">Uncharacterized protein</fullName>
    </submittedName>
</protein>
<proteinExistence type="predicted"/>
<keyword evidence="3" id="KW-1185">Reference proteome</keyword>
<dbReference type="AlphaFoldDB" id="A0A9R1XTP7"/>
<evidence type="ECO:0000313" key="2">
    <source>
        <dbReference type="EMBL" id="KAJ0227095.1"/>
    </source>
</evidence>
<keyword evidence="1" id="KW-0175">Coiled coil</keyword>
<dbReference type="Proteomes" id="UP000235145">
    <property type="component" value="Unassembled WGS sequence"/>
</dbReference>